<evidence type="ECO:0000256" key="5">
    <source>
        <dbReference type="ARBA" id="ARBA00022927"/>
    </source>
</evidence>
<protein>
    <submittedName>
        <fullName evidence="9">FHIPEP family protein</fullName>
    </submittedName>
</protein>
<evidence type="ECO:0000256" key="6">
    <source>
        <dbReference type="ARBA" id="ARBA00022989"/>
    </source>
</evidence>
<dbReference type="PROSITE" id="PS00994">
    <property type="entry name" value="FHIPEP"/>
    <property type="match status" value="1"/>
</dbReference>
<proteinExistence type="inferred from homology"/>
<dbReference type="Proteomes" id="UP000031914">
    <property type="component" value="Chromosome"/>
</dbReference>
<gene>
    <name evidence="9" type="ORF">CH64_1995</name>
</gene>
<dbReference type="PIRSF" id="PIRSF005419">
    <property type="entry name" value="FlhA"/>
    <property type="match status" value="1"/>
</dbReference>
<dbReference type="Gene3D" id="3.40.30.60">
    <property type="entry name" value="FHIPEP family, domain 1"/>
    <property type="match status" value="1"/>
</dbReference>
<accession>A0ABM5SHP1</accession>
<evidence type="ECO:0000313" key="9">
    <source>
        <dbReference type="EMBL" id="AJJ12742.1"/>
    </source>
</evidence>
<comment type="similarity">
    <text evidence="2">Belongs to the FHIPEP (flagella/HR/invasion proteins export pore) family.</text>
</comment>
<feature type="transmembrane region" description="Helical" evidence="8">
    <location>
        <begin position="12"/>
        <end position="31"/>
    </location>
</feature>
<organism evidence="9 10">
    <name type="scientific">Yersinia rohdei</name>
    <dbReference type="NCBI Taxonomy" id="29485"/>
    <lineage>
        <taxon>Bacteria</taxon>
        <taxon>Pseudomonadati</taxon>
        <taxon>Pseudomonadota</taxon>
        <taxon>Gammaproteobacteria</taxon>
        <taxon>Enterobacterales</taxon>
        <taxon>Yersiniaceae</taxon>
        <taxon>Yersinia</taxon>
    </lineage>
</organism>
<comment type="subcellular location">
    <subcellularLocation>
        <location evidence="1">Cell inner membrane</location>
        <topology evidence="1">Multi-pass membrane protein</topology>
    </subcellularLocation>
</comment>
<keyword evidence="6 8" id="KW-1133">Transmembrane helix</keyword>
<evidence type="ECO:0000256" key="4">
    <source>
        <dbReference type="ARBA" id="ARBA00022692"/>
    </source>
</evidence>
<evidence type="ECO:0000256" key="3">
    <source>
        <dbReference type="ARBA" id="ARBA00022475"/>
    </source>
</evidence>
<evidence type="ECO:0000256" key="2">
    <source>
        <dbReference type="ARBA" id="ARBA00008835"/>
    </source>
</evidence>
<dbReference type="Gene3D" id="1.10.8.540">
    <property type="entry name" value="FHIPEP family, domain 3"/>
    <property type="match status" value="1"/>
</dbReference>
<keyword evidence="7 8" id="KW-0472">Membrane</keyword>
<feature type="transmembrane region" description="Helical" evidence="8">
    <location>
        <begin position="204"/>
        <end position="226"/>
    </location>
</feature>
<keyword evidence="10" id="KW-1185">Reference proteome</keyword>
<dbReference type="PANTHER" id="PTHR30161:SF1">
    <property type="entry name" value="FLAGELLAR BIOSYNTHESIS PROTEIN FLHA-RELATED"/>
    <property type="match status" value="1"/>
</dbReference>
<dbReference type="GeneID" id="45567292"/>
<keyword evidence="3" id="KW-1003">Cell membrane</keyword>
<dbReference type="EMBL" id="CP009787">
    <property type="protein sequence ID" value="AJJ12742.1"/>
    <property type="molecule type" value="Genomic_DNA"/>
</dbReference>
<feature type="transmembrane region" description="Helical" evidence="8">
    <location>
        <begin position="246"/>
        <end position="266"/>
    </location>
</feature>
<dbReference type="InterPro" id="IPR001712">
    <property type="entry name" value="T3SS_FHIPEP"/>
</dbReference>
<dbReference type="Gene3D" id="3.40.50.12790">
    <property type="entry name" value="FHIPEP family, domain 4"/>
    <property type="match status" value="1"/>
</dbReference>
<dbReference type="Pfam" id="PF00771">
    <property type="entry name" value="FHIPEP"/>
    <property type="match status" value="1"/>
</dbReference>
<dbReference type="PANTHER" id="PTHR30161">
    <property type="entry name" value="FLAGELLAR EXPORT PROTEIN, MEMBRANE FLHA SUBUNIT-RELATED"/>
    <property type="match status" value="1"/>
</dbReference>
<dbReference type="InterPro" id="IPR042194">
    <property type="entry name" value="FHIPEP_1"/>
</dbReference>
<reference evidence="9 10" key="1">
    <citation type="journal article" date="2015" name="Genome Announc.">
        <title>Thirty-Two Complete Genome Assemblies of Nine Yersinia Species, Including Y. pestis, Y. pseudotuberculosis, and Y. enterocolitica.</title>
        <authorList>
            <person name="Johnson S.L."/>
            <person name="Daligault H.E."/>
            <person name="Davenport K.W."/>
            <person name="Jaissle J."/>
            <person name="Frey K.G."/>
            <person name="Ladner J.T."/>
            <person name="Broomall S.M."/>
            <person name="Bishop-Lilly K.A."/>
            <person name="Bruce D.C."/>
            <person name="Coyne S.R."/>
            <person name="Gibbons H.S."/>
            <person name="Lo C.C."/>
            <person name="Munk A.C."/>
            <person name="Rosenzweig C.N."/>
            <person name="Koroleva G.I."/>
            <person name="Palacios G.F."/>
            <person name="Redden C.L."/>
            <person name="Xu Y."/>
            <person name="Minogue T.D."/>
            <person name="Chain P.S."/>
        </authorList>
    </citation>
    <scope>NUCLEOTIDE SEQUENCE [LARGE SCALE GENOMIC DNA]</scope>
    <source>
        <strain evidence="9 10">YRA</strain>
    </source>
</reference>
<name>A0ABM5SHP1_YERRO</name>
<evidence type="ECO:0000256" key="1">
    <source>
        <dbReference type="ARBA" id="ARBA00004429"/>
    </source>
</evidence>
<keyword evidence="4 8" id="KW-0812">Transmembrane</keyword>
<dbReference type="RefSeq" id="WP_391591408.1">
    <property type="nucleotide sequence ID" value="NZ_CABIHO010000051.1"/>
</dbReference>
<dbReference type="InterPro" id="IPR042193">
    <property type="entry name" value="FHIPEP_3"/>
</dbReference>
<feature type="transmembrane region" description="Helical" evidence="8">
    <location>
        <begin position="112"/>
        <end position="135"/>
    </location>
</feature>
<keyword evidence="5" id="KW-0813">Transport</keyword>
<feature type="transmembrane region" description="Helical" evidence="8">
    <location>
        <begin position="37"/>
        <end position="56"/>
    </location>
</feature>
<dbReference type="InterPro" id="IPR025505">
    <property type="entry name" value="FHIPEP_CS"/>
</dbReference>
<evidence type="ECO:0000313" key="10">
    <source>
        <dbReference type="Proteomes" id="UP000031914"/>
    </source>
</evidence>
<sequence length="697" mass="76183">MKNKFNNLAHILKEIHITVPILILCVLAMVILPLSPIVLDILFTFNIVLAVLVLLVSVNSKRPLDFAIFPTILLIATLMRLTLNVASTRVVLLDGHEGPGAAGKVIEAFGQVVIGGNFVVGFVVFIILMIINFVVVTKGAERISEVSARFTLDALPGKQMAIDADLNAGLINQEQARLRRKEVASEADFYGAMDGASKFVRGDAIAGIMILVINVIGGICIGIFKYDLSASQSFQQYVLLTIGDGLVAQIPSLLLATAAAIIVTRVSDGGDMTDEIKDQLLAKPTILYAAAFVMFILAIVPGMPHLAFLSFTGLLLFAARQQSKKIQQADVEPDLTALNQAISDDNSLNINWDNIPVVEPIGLTLGYKLVTLVDELKGRPLTQRLRGVRQIISETCGVLLPEIKVRENFRLKPSQYTININGIKVAGGEVHIDKLMAIPTSEQYGEVDGILAIDPTYGLAVVWIEPQDKTNALNFGYQIVDCASVVATHVNKVVRDNLPVLFNYDDITQLHQRLESLSPRLAEDLTTALNFSQLLKVYRQLLTDNVSLKDIVTIATALLDSATITKDSLLLTSDVRYALRTGIVNNINGDDKNLAVYTINNELENMLLGSLNQAQQAGKVVLDNFPVDPNILTQLQQNMPIIKEQMKAENHQPILLVTPQLRPLIARYARLFCSGLNVLSYNEVPDDMALNVIGTLE</sequence>
<dbReference type="InterPro" id="IPR042196">
    <property type="entry name" value="FHIPEP_4"/>
</dbReference>
<feature type="transmembrane region" description="Helical" evidence="8">
    <location>
        <begin position="286"/>
        <end position="319"/>
    </location>
</feature>
<dbReference type="PRINTS" id="PR00949">
    <property type="entry name" value="TYPE3IMAPROT"/>
</dbReference>
<evidence type="ECO:0000256" key="8">
    <source>
        <dbReference type="SAM" id="Phobius"/>
    </source>
</evidence>
<keyword evidence="5" id="KW-0653">Protein transport</keyword>
<feature type="transmembrane region" description="Helical" evidence="8">
    <location>
        <begin position="68"/>
        <end position="92"/>
    </location>
</feature>
<evidence type="ECO:0000256" key="7">
    <source>
        <dbReference type="ARBA" id="ARBA00023136"/>
    </source>
</evidence>